<dbReference type="InterPro" id="IPR013154">
    <property type="entry name" value="ADH-like_N"/>
</dbReference>
<dbReference type="Proteomes" id="UP001149074">
    <property type="component" value="Unassembled WGS sequence"/>
</dbReference>
<organism evidence="4 5">
    <name type="scientific">Penicillium argentinense</name>
    <dbReference type="NCBI Taxonomy" id="1131581"/>
    <lineage>
        <taxon>Eukaryota</taxon>
        <taxon>Fungi</taxon>
        <taxon>Dikarya</taxon>
        <taxon>Ascomycota</taxon>
        <taxon>Pezizomycotina</taxon>
        <taxon>Eurotiomycetes</taxon>
        <taxon>Eurotiomycetidae</taxon>
        <taxon>Eurotiales</taxon>
        <taxon>Aspergillaceae</taxon>
        <taxon>Penicillium</taxon>
    </lineage>
</organism>
<evidence type="ECO:0000256" key="1">
    <source>
        <dbReference type="ARBA" id="ARBA00008072"/>
    </source>
</evidence>
<dbReference type="InterPro" id="IPR047122">
    <property type="entry name" value="Trans-enoyl_RdTase-like"/>
</dbReference>
<evidence type="ECO:0000259" key="3">
    <source>
        <dbReference type="SMART" id="SM00829"/>
    </source>
</evidence>
<dbReference type="Pfam" id="PF08240">
    <property type="entry name" value="ADH_N"/>
    <property type="match status" value="1"/>
</dbReference>
<name>A0A9W9KF09_9EURO</name>
<dbReference type="PANTHER" id="PTHR45348:SF5">
    <property type="entry name" value="OXIDOREDUCTASE, PUTATIVE (AFU_ORTHOLOGUE AFUA_8G01420)-RELATED"/>
    <property type="match status" value="1"/>
</dbReference>
<evidence type="ECO:0000256" key="2">
    <source>
        <dbReference type="ARBA" id="ARBA00023002"/>
    </source>
</evidence>
<dbReference type="GeneID" id="81356072"/>
<dbReference type="CDD" id="cd08249">
    <property type="entry name" value="enoyl_reductase_like"/>
    <property type="match status" value="1"/>
</dbReference>
<reference evidence="4" key="1">
    <citation type="submission" date="2022-11" db="EMBL/GenBank/DDBJ databases">
        <authorList>
            <person name="Petersen C."/>
        </authorList>
    </citation>
    <scope>NUCLEOTIDE SEQUENCE</scope>
    <source>
        <strain evidence="4">IBT 30761</strain>
    </source>
</reference>
<dbReference type="Gene3D" id="3.90.180.10">
    <property type="entry name" value="Medium-chain alcohol dehydrogenases, catalytic domain"/>
    <property type="match status" value="1"/>
</dbReference>
<dbReference type="SUPFAM" id="SSF50129">
    <property type="entry name" value="GroES-like"/>
    <property type="match status" value="1"/>
</dbReference>
<evidence type="ECO:0000313" key="4">
    <source>
        <dbReference type="EMBL" id="KAJ5104070.1"/>
    </source>
</evidence>
<gene>
    <name evidence="4" type="ORF">N7532_004599</name>
</gene>
<dbReference type="OrthoDB" id="3233595at2759"/>
<protein>
    <recommendedName>
        <fullName evidence="3">Enoyl reductase (ER) domain-containing protein</fullName>
    </recommendedName>
</protein>
<dbReference type="SMART" id="SM00829">
    <property type="entry name" value="PKS_ER"/>
    <property type="match status" value="1"/>
</dbReference>
<comment type="caution">
    <text evidence="4">The sequence shown here is derived from an EMBL/GenBank/DDBJ whole genome shotgun (WGS) entry which is preliminary data.</text>
</comment>
<feature type="domain" description="Enoyl reductase (ER)" evidence="3">
    <location>
        <begin position="9"/>
        <end position="341"/>
    </location>
</feature>
<dbReference type="EMBL" id="JAPQKI010000004">
    <property type="protein sequence ID" value="KAJ5104070.1"/>
    <property type="molecule type" value="Genomic_DNA"/>
</dbReference>
<keyword evidence="5" id="KW-1185">Reference proteome</keyword>
<dbReference type="PANTHER" id="PTHR45348">
    <property type="entry name" value="HYPOTHETICAL OXIDOREDUCTASE (EUROFUNG)"/>
    <property type="match status" value="1"/>
</dbReference>
<dbReference type="RefSeq" id="XP_056477450.1">
    <property type="nucleotide sequence ID" value="XM_056617093.1"/>
</dbReference>
<sequence>MKEVINLAGPTVKIVDSQIPEPNDDQILIKVVVSGSNPKDWKAPELAALGDTSSGLLLKISNGVNQGDDIAGFVDKVGSNVVEFKPGDRVAAFHEMCTPGGSYAEYAIAWRHTTFHLPKNTSFEEAATIPLAALTAAVSLYSHHRLPAPWVPALKSMPLIVYGASAAVGSYAIKLACNSNIHPIIAVAGKGSHYVERLIDRTKGDTIVDYRGGVEATVKGIMDGLESAGHSVVRNAVDAAINVQSKEVLRQSVAPDGRIDFIFPNDFDVSPAVKSITHVGSVHKEPGYEDNEELGLVFSRYFTKALQDKSFSGHPYEIRPGGLEGVEGALKDLKDGKASAVKYVFRIADTPGVAQHR</sequence>
<proteinExistence type="inferred from homology"/>
<reference evidence="4" key="2">
    <citation type="journal article" date="2023" name="IMA Fungus">
        <title>Comparative genomic study of the Penicillium genus elucidates a diverse pangenome and 15 lateral gene transfer events.</title>
        <authorList>
            <person name="Petersen C."/>
            <person name="Sorensen T."/>
            <person name="Nielsen M.R."/>
            <person name="Sondergaard T.E."/>
            <person name="Sorensen J.L."/>
            <person name="Fitzpatrick D.A."/>
            <person name="Frisvad J.C."/>
            <person name="Nielsen K.L."/>
        </authorList>
    </citation>
    <scope>NUCLEOTIDE SEQUENCE</scope>
    <source>
        <strain evidence="4">IBT 30761</strain>
    </source>
</reference>
<dbReference type="InterPro" id="IPR011032">
    <property type="entry name" value="GroES-like_sf"/>
</dbReference>
<dbReference type="AlphaFoldDB" id="A0A9W9KF09"/>
<dbReference type="SUPFAM" id="SSF51735">
    <property type="entry name" value="NAD(P)-binding Rossmann-fold domains"/>
    <property type="match status" value="1"/>
</dbReference>
<keyword evidence="2" id="KW-0560">Oxidoreductase</keyword>
<accession>A0A9W9KF09</accession>
<evidence type="ECO:0000313" key="5">
    <source>
        <dbReference type="Proteomes" id="UP001149074"/>
    </source>
</evidence>
<dbReference type="InterPro" id="IPR020843">
    <property type="entry name" value="ER"/>
</dbReference>
<dbReference type="Gene3D" id="3.40.50.720">
    <property type="entry name" value="NAD(P)-binding Rossmann-like Domain"/>
    <property type="match status" value="1"/>
</dbReference>
<dbReference type="GO" id="GO:0016651">
    <property type="term" value="F:oxidoreductase activity, acting on NAD(P)H"/>
    <property type="evidence" value="ECO:0007669"/>
    <property type="project" value="InterPro"/>
</dbReference>
<dbReference type="InterPro" id="IPR036291">
    <property type="entry name" value="NAD(P)-bd_dom_sf"/>
</dbReference>
<comment type="similarity">
    <text evidence="1">Belongs to the zinc-containing alcohol dehydrogenase family.</text>
</comment>